<dbReference type="RefSeq" id="WP_274683993.1">
    <property type="nucleotide sequence ID" value="NZ_JAKNBA010000086.1"/>
</dbReference>
<dbReference type="Proteomes" id="UP001140979">
    <property type="component" value="Unassembled WGS sequence"/>
</dbReference>
<evidence type="ECO:0000313" key="2">
    <source>
        <dbReference type="EMBL" id="MDE1244239.1"/>
    </source>
</evidence>
<feature type="coiled-coil region" evidence="1">
    <location>
        <begin position="70"/>
        <end position="104"/>
    </location>
</feature>
<comment type="caution">
    <text evidence="2">The sequence shown here is derived from an EMBL/GenBank/DDBJ whole genome shotgun (WGS) entry which is preliminary data.</text>
</comment>
<dbReference type="AlphaFoldDB" id="A0A9X4EXJ7"/>
<keyword evidence="1" id="KW-0175">Coiled coil</keyword>
<protein>
    <submittedName>
        <fullName evidence="2">Uncharacterized protein</fullName>
    </submittedName>
</protein>
<gene>
    <name evidence="2" type="ORF">L9W94_19325</name>
</gene>
<name>A0A9X4EXJ7_9VIBR</name>
<evidence type="ECO:0000313" key="3">
    <source>
        <dbReference type="Proteomes" id="UP001140979"/>
    </source>
</evidence>
<evidence type="ECO:0000256" key="1">
    <source>
        <dbReference type="SAM" id="Coils"/>
    </source>
</evidence>
<sequence length="210" mass="25106">MNKNIKDNLKAWHQLYLEQNAEIDPDDPSIWDYDNANKYIPFFEYQLLGALTFLKQAFHDTDDLELLGLISKLEMQVHRDMSEEQQYENEYHELEIEAMRYSDSVRKFCIDLFYNEKRYQLDFSQFRFEVEQNKALLTEAGLYEQLLRYLDENKKLDAIYNEVKYAALKVEHEGDLPSIGQIDELFAQYKEKIVNNAQKHIAKQLKKART</sequence>
<accession>A0A9X4EXJ7</accession>
<reference evidence="2" key="1">
    <citation type="submission" date="2022-02" db="EMBL/GenBank/DDBJ databases">
        <title>Emergence and expansion in Europe of a Vibrio aestuarianus clonal complex pathogenic for oysters.</title>
        <authorList>
            <person name="Mesnil A."/>
            <person name="Travers M.-A."/>
        </authorList>
    </citation>
    <scope>NUCLEOTIDE SEQUENCE</scope>
    <source>
        <strain evidence="2">19_064_11T1</strain>
    </source>
</reference>
<proteinExistence type="predicted"/>
<organism evidence="2 3">
    <name type="scientific">Vibrio aestuarianus</name>
    <dbReference type="NCBI Taxonomy" id="28171"/>
    <lineage>
        <taxon>Bacteria</taxon>
        <taxon>Pseudomonadati</taxon>
        <taxon>Pseudomonadota</taxon>
        <taxon>Gammaproteobacteria</taxon>
        <taxon>Vibrionales</taxon>
        <taxon>Vibrionaceae</taxon>
        <taxon>Vibrio</taxon>
    </lineage>
</organism>
<dbReference type="EMBL" id="JAKNBA010000086">
    <property type="protein sequence ID" value="MDE1244239.1"/>
    <property type="molecule type" value="Genomic_DNA"/>
</dbReference>